<comment type="caution">
    <text evidence="1">The sequence shown here is derived from an EMBL/GenBank/DDBJ whole genome shotgun (WGS) entry which is preliminary data.</text>
</comment>
<dbReference type="EMBL" id="AFBN01000013">
    <property type="protein sequence ID" value="EGF59127.1"/>
    <property type="molecule type" value="Genomic_DNA"/>
</dbReference>
<dbReference type="Proteomes" id="UP000003416">
    <property type="component" value="Unassembled WGS sequence"/>
</dbReference>
<dbReference type="eggNOG" id="ENOG5033KGG">
    <property type="taxonomic scope" value="Bacteria"/>
</dbReference>
<dbReference type="PROSITE" id="PS51257">
    <property type="entry name" value="PROKAR_LIPOPROTEIN"/>
    <property type="match status" value="1"/>
</dbReference>
<keyword evidence="2" id="KW-1185">Reference proteome</keyword>
<gene>
    <name evidence="1" type="ORF">HMPREF9446_00877</name>
</gene>
<proteinExistence type="predicted"/>
<dbReference type="AlphaFoldDB" id="F3PQ85"/>
<evidence type="ECO:0000313" key="1">
    <source>
        <dbReference type="EMBL" id="EGF59127.1"/>
    </source>
</evidence>
<reference evidence="1 2" key="1">
    <citation type="submission" date="2011-02" db="EMBL/GenBank/DDBJ databases">
        <authorList>
            <person name="Weinstock G."/>
            <person name="Sodergren E."/>
            <person name="Clifton S."/>
            <person name="Fulton L."/>
            <person name="Fulton B."/>
            <person name="Courtney L."/>
            <person name="Fronick C."/>
            <person name="Harrison M."/>
            <person name="Strong C."/>
            <person name="Farmer C."/>
            <person name="Delahaunty K."/>
            <person name="Markovic C."/>
            <person name="Hall O."/>
            <person name="Minx P."/>
            <person name="Tomlinson C."/>
            <person name="Mitreva M."/>
            <person name="Hou S."/>
            <person name="Chen J."/>
            <person name="Wollam A."/>
            <person name="Pepin K.H."/>
            <person name="Johnson M."/>
            <person name="Bhonagiri V."/>
            <person name="Zhang X."/>
            <person name="Suruliraj S."/>
            <person name="Warren W."/>
            <person name="Chinwalla A."/>
            <person name="Mardis E.R."/>
            <person name="Wilson R.K."/>
        </authorList>
    </citation>
    <scope>NUCLEOTIDE SEQUENCE [LARGE SCALE GENOMIC DNA]</scope>
    <source>
        <strain evidence="1 2">YIT 12057</strain>
    </source>
</reference>
<evidence type="ECO:0000313" key="2">
    <source>
        <dbReference type="Proteomes" id="UP000003416"/>
    </source>
</evidence>
<organism evidence="1 2">
    <name type="scientific">Bacteroides fluxus YIT 12057</name>
    <dbReference type="NCBI Taxonomy" id="763034"/>
    <lineage>
        <taxon>Bacteria</taxon>
        <taxon>Pseudomonadati</taxon>
        <taxon>Bacteroidota</taxon>
        <taxon>Bacteroidia</taxon>
        <taxon>Bacteroidales</taxon>
        <taxon>Bacteroidaceae</taxon>
        <taxon>Bacteroides</taxon>
    </lineage>
</organism>
<dbReference type="STRING" id="763034.HMPREF9446_00877"/>
<dbReference type="RefSeq" id="WP_009124119.1">
    <property type="nucleotide sequence ID" value="NZ_GL882614.1"/>
</dbReference>
<dbReference type="HOGENOM" id="CLU_753663_0_0_10"/>
<protein>
    <submittedName>
        <fullName evidence="1">Conserved domain protein</fullName>
    </submittedName>
</protein>
<sequence length="399" mass="45056">MKYINFLFLLVLFFFSACKHRTEKERAIADTLFVAVEPVCPAEPPLVAGSVTLSEDDFGPLVELSGKQQLFDENGPVFKLSEPEVLIIEGCFLFQNRPAGGMVQIRNENGTTTVKPMGGEEGALPNFFHWYHLPDFRYMASMGQQGNGPGEFIYPHLVQSCKKAPGAYLYETTTSRLYMADTAGTLKPVPVDFQKIKGSTYSNKQIVVAAPDTLYSVDNVRGGKALFRTVLREDSTVTEQIYNLSFSKKHKGWAAYIGDFAMSPSGSRIVYAYKYFRKLLVMDKEARIVRDISFDAEGVDAKDDVKTLGPDNVTYYWGISATDRYFFLVYSGRTPIKVGQETNKGNGYIFVEQYDWGGNPVARYRLDRWGKVFTDGTTFYLLCYKYDDPLFLYALPENK</sequence>
<dbReference type="GeneID" id="86048625"/>
<name>F3PQ85_9BACE</name>
<accession>F3PQ85</accession>